<proteinExistence type="predicted"/>
<dbReference type="EMBL" id="JARIHO010000001">
    <property type="protein sequence ID" value="KAJ7367795.1"/>
    <property type="molecule type" value="Genomic_DNA"/>
</dbReference>
<feature type="region of interest" description="Disordered" evidence="1">
    <location>
        <begin position="592"/>
        <end position="616"/>
    </location>
</feature>
<evidence type="ECO:0000313" key="3">
    <source>
        <dbReference type="Proteomes" id="UP001218218"/>
    </source>
</evidence>
<evidence type="ECO:0000313" key="2">
    <source>
        <dbReference type="EMBL" id="KAJ7367795.1"/>
    </source>
</evidence>
<accession>A0AAD7F6J2</accession>
<comment type="caution">
    <text evidence="2">The sequence shown here is derived from an EMBL/GenBank/DDBJ whole genome shotgun (WGS) entry which is preliminary data.</text>
</comment>
<protein>
    <submittedName>
        <fullName evidence="2">Uncharacterized protein</fullName>
    </submittedName>
</protein>
<dbReference type="AlphaFoldDB" id="A0AAD7F6J2"/>
<feature type="compositionally biased region" description="Polar residues" evidence="1">
    <location>
        <begin position="592"/>
        <end position="602"/>
    </location>
</feature>
<keyword evidence="3" id="KW-1185">Reference proteome</keyword>
<reference evidence="2" key="1">
    <citation type="submission" date="2023-03" db="EMBL/GenBank/DDBJ databases">
        <title>Massive genome expansion in bonnet fungi (Mycena s.s.) driven by repeated elements and novel gene families across ecological guilds.</title>
        <authorList>
            <consortium name="Lawrence Berkeley National Laboratory"/>
            <person name="Harder C.B."/>
            <person name="Miyauchi S."/>
            <person name="Viragh M."/>
            <person name="Kuo A."/>
            <person name="Thoen E."/>
            <person name="Andreopoulos B."/>
            <person name="Lu D."/>
            <person name="Skrede I."/>
            <person name="Drula E."/>
            <person name="Henrissat B."/>
            <person name="Morin E."/>
            <person name="Kohler A."/>
            <person name="Barry K."/>
            <person name="LaButti K."/>
            <person name="Morin E."/>
            <person name="Salamov A."/>
            <person name="Lipzen A."/>
            <person name="Mereny Z."/>
            <person name="Hegedus B."/>
            <person name="Baldrian P."/>
            <person name="Stursova M."/>
            <person name="Weitz H."/>
            <person name="Taylor A."/>
            <person name="Grigoriev I.V."/>
            <person name="Nagy L.G."/>
            <person name="Martin F."/>
            <person name="Kauserud H."/>
        </authorList>
    </citation>
    <scope>NUCLEOTIDE SEQUENCE</scope>
    <source>
        <strain evidence="2">CBHHK002</strain>
    </source>
</reference>
<organism evidence="2 3">
    <name type="scientific">Mycena albidolilacea</name>
    <dbReference type="NCBI Taxonomy" id="1033008"/>
    <lineage>
        <taxon>Eukaryota</taxon>
        <taxon>Fungi</taxon>
        <taxon>Dikarya</taxon>
        <taxon>Basidiomycota</taxon>
        <taxon>Agaricomycotina</taxon>
        <taxon>Agaricomycetes</taxon>
        <taxon>Agaricomycetidae</taxon>
        <taxon>Agaricales</taxon>
        <taxon>Marasmiineae</taxon>
        <taxon>Mycenaceae</taxon>
        <taxon>Mycena</taxon>
    </lineage>
</organism>
<feature type="region of interest" description="Disordered" evidence="1">
    <location>
        <begin position="193"/>
        <end position="216"/>
    </location>
</feature>
<gene>
    <name evidence="2" type="ORF">DFH08DRAFT_928192</name>
</gene>
<sequence length="616" mass="68038">MYRSTRSASPNHRFKTSVGYCSSVETSSYFSTLKLSSIVSSILKKPQDLALGHFRLPSTLSSASSSSRPFSSLDHLFDQRLTSPFSELALYHFPYPLSPTRRRSVPFGTGFKTSVGHYSRPQASQRRFKTPSRLSRPPAALLKTLQDLTLAHYPLFTSVDFDHLLGDPPSFLNLAMHHFSLLRLAAASRASRPQADTAQASSIQASPKASSSKTVQDLALALPHSLPPPSRPPPSQATLNFVHSSPHLSGTLLKLQAFKTLKPSSPQKNLKMRHKTQDAPQTQAVLQASSRSLSFNPSISSGASSPQDVLQLQDFKKTSKTQAAPQALKSLQDLEFKFSNLKMHLKSDGLCAVLPFSLRPTLTFTSFITCSPRALNVDTSRSRWDTLLKPSWTRVLGAARRAQDLTVGDCSRLKTSSPHSAPQNLKRRLKTSRRQAHVLKPQAFELPQDHLVQLGSHLSCLAFDPLCFASVKLKTLGAPVASTPQAFETHFNRPQDRDLKRCTSKPQAASSLLCKGRDITLSWFSTKELDAASPFVPDWLQEATLLTSLNAPLTELMISWSPSGFESLSAALQDTSWHHKFGRYACRSTTRVPGKTLSTSAPHTRPHRNYEPVRLR</sequence>
<name>A0AAD7F6J2_9AGAR</name>
<evidence type="ECO:0000256" key="1">
    <source>
        <dbReference type="SAM" id="MobiDB-lite"/>
    </source>
</evidence>
<dbReference type="Proteomes" id="UP001218218">
    <property type="component" value="Unassembled WGS sequence"/>
</dbReference>